<organism evidence="2 3">
    <name type="scientific">Coprinopsis marcescibilis</name>
    <name type="common">Agaric fungus</name>
    <name type="synonym">Psathyrella marcescibilis</name>
    <dbReference type="NCBI Taxonomy" id="230819"/>
    <lineage>
        <taxon>Eukaryota</taxon>
        <taxon>Fungi</taxon>
        <taxon>Dikarya</taxon>
        <taxon>Basidiomycota</taxon>
        <taxon>Agaricomycotina</taxon>
        <taxon>Agaricomycetes</taxon>
        <taxon>Agaricomycetidae</taxon>
        <taxon>Agaricales</taxon>
        <taxon>Agaricineae</taxon>
        <taxon>Psathyrellaceae</taxon>
        <taxon>Coprinopsis</taxon>
    </lineage>
</organism>
<protein>
    <submittedName>
        <fullName evidence="2">Uncharacterized protein</fullName>
    </submittedName>
</protein>
<name>A0A5C3KN64_COPMA</name>
<feature type="coiled-coil region" evidence="1">
    <location>
        <begin position="69"/>
        <end position="96"/>
    </location>
</feature>
<dbReference type="EMBL" id="ML210266">
    <property type="protein sequence ID" value="TFK21507.1"/>
    <property type="molecule type" value="Genomic_DNA"/>
</dbReference>
<evidence type="ECO:0000313" key="3">
    <source>
        <dbReference type="Proteomes" id="UP000307440"/>
    </source>
</evidence>
<reference evidence="2 3" key="1">
    <citation type="journal article" date="2019" name="Nat. Ecol. Evol.">
        <title>Megaphylogeny resolves global patterns of mushroom evolution.</title>
        <authorList>
            <person name="Varga T."/>
            <person name="Krizsan K."/>
            <person name="Foldi C."/>
            <person name="Dima B."/>
            <person name="Sanchez-Garcia M."/>
            <person name="Sanchez-Ramirez S."/>
            <person name="Szollosi G.J."/>
            <person name="Szarkandi J.G."/>
            <person name="Papp V."/>
            <person name="Albert L."/>
            <person name="Andreopoulos W."/>
            <person name="Angelini C."/>
            <person name="Antonin V."/>
            <person name="Barry K.W."/>
            <person name="Bougher N.L."/>
            <person name="Buchanan P."/>
            <person name="Buyck B."/>
            <person name="Bense V."/>
            <person name="Catcheside P."/>
            <person name="Chovatia M."/>
            <person name="Cooper J."/>
            <person name="Damon W."/>
            <person name="Desjardin D."/>
            <person name="Finy P."/>
            <person name="Geml J."/>
            <person name="Haridas S."/>
            <person name="Hughes K."/>
            <person name="Justo A."/>
            <person name="Karasinski D."/>
            <person name="Kautmanova I."/>
            <person name="Kiss B."/>
            <person name="Kocsube S."/>
            <person name="Kotiranta H."/>
            <person name="LaButti K.M."/>
            <person name="Lechner B.E."/>
            <person name="Liimatainen K."/>
            <person name="Lipzen A."/>
            <person name="Lukacs Z."/>
            <person name="Mihaltcheva S."/>
            <person name="Morgado L.N."/>
            <person name="Niskanen T."/>
            <person name="Noordeloos M.E."/>
            <person name="Ohm R.A."/>
            <person name="Ortiz-Santana B."/>
            <person name="Ovrebo C."/>
            <person name="Racz N."/>
            <person name="Riley R."/>
            <person name="Savchenko A."/>
            <person name="Shiryaev A."/>
            <person name="Soop K."/>
            <person name="Spirin V."/>
            <person name="Szebenyi C."/>
            <person name="Tomsovsky M."/>
            <person name="Tulloss R.E."/>
            <person name="Uehling J."/>
            <person name="Grigoriev I.V."/>
            <person name="Vagvolgyi C."/>
            <person name="Papp T."/>
            <person name="Martin F.M."/>
            <person name="Miettinen O."/>
            <person name="Hibbett D.S."/>
            <person name="Nagy L.G."/>
        </authorList>
    </citation>
    <scope>NUCLEOTIDE SEQUENCE [LARGE SCALE GENOMIC DNA]</scope>
    <source>
        <strain evidence="2 3">CBS 121175</strain>
    </source>
</reference>
<gene>
    <name evidence="2" type="ORF">FA15DRAFT_716902</name>
</gene>
<accession>A0A5C3KN64</accession>
<evidence type="ECO:0000313" key="2">
    <source>
        <dbReference type="EMBL" id="TFK21507.1"/>
    </source>
</evidence>
<dbReference type="AlphaFoldDB" id="A0A5C3KN64"/>
<evidence type="ECO:0000256" key="1">
    <source>
        <dbReference type="SAM" id="Coils"/>
    </source>
</evidence>
<proteinExistence type="predicted"/>
<dbReference type="Proteomes" id="UP000307440">
    <property type="component" value="Unassembled WGS sequence"/>
</dbReference>
<keyword evidence="3" id="KW-1185">Reference proteome</keyword>
<keyword evidence="1" id="KW-0175">Coiled coil</keyword>
<sequence>MTYQTYVPLIKRTSFYFYLPTNRMWSIFQISSSILNPQLIPFVTSSNDPLPDALIFSKDAAIDHISSTLLEINNSISHLERSLDDLKTNRRLMEQARTSLSLTTSPIRRLPSEVIAAIIEAAIYPKIRLADKVDRVQFSVLRCVCRRWTQAAFQTHELWRGLSVNLVAEGIGRYGAPIGNLISSWFKRAGHEAPLRLRLYSGRTAIADMLVNVLLGSQVPWQQLLLEDPSLCRALQAVDGEWALPGVKVLTTTGETITPFRRRFPNLKSLYINEAHSQPTHPLRFFHNTLRSLHLARVDDVVVTAMVSAIPGLEEVILDAITCNGAPPVMDPIVHHGIKKLVVVNQDPVILDAFTFPSLDLLQVIGEVVGYHRLAYIHRILLRSLCEPEIQGGSQCALSLERCGMERQIMNMMAEAPPTGLRRVHTTSFTRRLSMQEMFPCWVRSVVIKEPLQGLNNPNWLGSFLDHFTSNRRDERLHIYCVPLISGDLPPAADVRLTQLRQLGVYVHGCSSTAIGNMLAYSDIQAHQYHMYQEGTKDIDYYDM</sequence>